<feature type="region of interest" description="Disordered" evidence="1">
    <location>
        <begin position="1"/>
        <end position="24"/>
    </location>
</feature>
<dbReference type="VEuPathDB" id="ToxoDB:TGP89_218000A"/>
<evidence type="ECO:0000313" key="2">
    <source>
        <dbReference type="EMBL" id="KFG37840.1"/>
    </source>
</evidence>
<dbReference type="AlphaFoldDB" id="A0A086K0C2"/>
<sequence>MADTGSSSSRLGVGSEKAAAGRPSDPFRALQSLLRSSSQPASSAGAAYYSQPLSSAPPGFSPAPVASSARSFFSSQPAALACVACGAGSEALRLDDSGNFVCGSCGVEHRGVRTLERDEQDVCLDFFGISGEEASAPSAFRCVRASAGGGGVGDAVRALAESQRALATAPESEEGEAALSTAVLPLRSSREEQEAQTQAQLTAVAEGCATLSADAAALADAEQSLLLQRAKRGGERGKSANHVEPLFALCLQEAKGQFGALGDGGGISGKGHSVGCEREELLLQAWQTLLLCCCRKLERLQLPAGLIECEARKVWSQYLHFVSSNRLPVSAFFCNASKRSFKIPLASRASPAASAASPFSISSSLLQQAACLRGPLGASASALVGVPLESSS</sequence>
<name>A0A086K0C2_TOXGO</name>
<comment type="caution">
    <text evidence="2">The sequence shown here is derived from an EMBL/GenBank/DDBJ whole genome shotgun (WGS) entry which is preliminary data.</text>
</comment>
<reference evidence="2 3" key="1">
    <citation type="submission" date="2014-03" db="EMBL/GenBank/DDBJ databases">
        <authorList>
            <person name="Sibley D."/>
            <person name="Venepally P."/>
            <person name="Karamycheva S."/>
            <person name="Hadjithomas M."/>
            <person name="Khan A."/>
            <person name="Brunk B."/>
            <person name="Roos D."/>
            <person name="Caler E."/>
            <person name="Lorenzi H."/>
        </authorList>
    </citation>
    <scope>NUCLEOTIDE SEQUENCE [LARGE SCALE GENOMIC DNA]</scope>
    <source>
        <strain evidence="3">p89</strain>
    </source>
</reference>
<feature type="compositionally biased region" description="Polar residues" evidence="1">
    <location>
        <begin position="1"/>
        <end position="10"/>
    </location>
</feature>
<proteinExistence type="predicted"/>
<evidence type="ECO:0000256" key="1">
    <source>
        <dbReference type="SAM" id="MobiDB-lite"/>
    </source>
</evidence>
<protein>
    <submittedName>
        <fullName evidence="2">Uncharacterized protein</fullName>
    </submittedName>
</protein>
<dbReference type="Proteomes" id="UP000028828">
    <property type="component" value="Unassembled WGS sequence"/>
</dbReference>
<dbReference type="EMBL" id="AEYI02001405">
    <property type="protein sequence ID" value="KFG37840.1"/>
    <property type="molecule type" value="Genomic_DNA"/>
</dbReference>
<accession>A0A086K0C2</accession>
<gene>
    <name evidence="2" type="ORF">TGP89_218000A</name>
</gene>
<organism evidence="2 3">
    <name type="scientific">Toxoplasma gondii p89</name>
    <dbReference type="NCBI Taxonomy" id="943119"/>
    <lineage>
        <taxon>Eukaryota</taxon>
        <taxon>Sar</taxon>
        <taxon>Alveolata</taxon>
        <taxon>Apicomplexa</taxon>
        <taxon>Conoidasida</taxon>
        <taxon>Coccidia</taxon>
        <taxon>Eucoccidiorida</taxon>
        <taxon>Eimeriorina</taxon>
        <taxon>Sarcocystidae</taxon>
        <taxon>Toxoplasma</taxon>
    </lineage>
</organism>
<evidence type="ECO:0000313" key="3">
    <source>
        <dbReference type="Proteomes" id="UP000028828"/>
    </source>
</evidence>